<evidence type="ECO:0000259" key="3">
    <source>
        <dbReference type="Pfam" id="PF00685"/>
    </source>
</evidence>
<keyword evidence="6" id="KW-1185">Reference proteome</keyword>
<evidence type="ECO:0000256" key="1">
    <source>
        <dbReference type="ARBA" id="ARBA00005771"/>
    </source>
</evidence>
<dbReference type="InterPro" id="IPR027417">
    <property type="entry name" value="P-loop_NTPase"/>
</dbReference>
<name>A0A8S1AXU0_ARCPL</name>
<evidence type="ECO:0000313" key="4">
    <source>
        <dbReference type="EMBL" id="CAB3251921.1"/>
    </source>
</evidence>
<dbReference type="Proteomes" id="UP000494106">
    <property type="component" value="Unassembled WGS sequence"/>
</dbReference>
<protein>
    <recommendedName>
        <fullName evidence="3">Sulfotransferase domain-containing protein</fullName>
    </recommendedName>
</protein>
<evidence type="ECO:0000256" key="2">
    <source>
        <dbReference type="ARBA" id="ARBA00022679"/>
    </source>
</evidence>
<keyword evidence="2" id="KW-0808">Transferase</keyword>
<dbReference type="InterPro" id="IPR000863">
    <property type="entry name" value="Sulfotransferase_dom"/>
</dbReference>
<dbReference type="OrthoDB" id="205623at2759"/>
<dbReference type="Gene3D" id="3.40.50.300">
    <property type="entry name" value="P-loop containing nucleotide triphosphate hydrolases"/>
    <property type="match status" value="1"/>
</dbReference>
<dbReference type="AlphaFoldDB" id="A0A8S1AXU0"/>
<dbReference type="Proteomes" id="UP000494256">
    <property type="component" value="Unassembled WGS sequence"/>
</dbReference>
<evidence type="ECO:0000313" key="6">
    <source>
        <dbReference type="Proteomes" id="UP000494106"/>
    </source>
</evidence>
<accession>A0A8S1AXU0</accession>
<evidence type="ECO:0000313" key="7">
    <source>
        <dbReference type="Proteomes" id="UP000494256"/>
    </source>
</evidence>
<dbReference type="Pfam" id="PF00685">
    <property type="entry name" value="Sulfotransfer_1"/>
    <property type="match status" value="1"/>
</dbReference>
<feature type="domain" description="Sulfotransferase" evidence="3">
    <location>
        <begin position="61"/>
        <end position="327"/>
    </location>
</feature>
<comment type="similarity">
    <text evidence="1">Belongs to the sulfotransferase 1 family.</text>
</comment>
<dbReference type="EMBL" id="CADEBD010000388">
    <property type="protein sequence ID" value="CAB3253109.1"/>
    <property type="molecule type" value="Genomic_DNA"/>
</dbReference>
<dbReference type="GO" id="GO:0008146">
    <property type="term" value="F:sulfotransferase activity"/>
    <property type="evidence" value="ECO:0007669"/>
    <property type="project" value="InterPro"/>
</dbReference>
<comment type="caution">
    <text evidence="4">The sequence shown here is derived from an EMBL/GenBank/DDBJ whole genome shotgun (WGS) entry which is preliminary data.</text>
</comment>
<gene>
    <name evidence="4" type="ORF">APLA_LOCUS13257</name>
    <name evidence="5" type="ORF">APLA_LOCUS14237</name>
</gene>
<proteinExistence type="inferred from homology"/>
<dbReference type="PANTHER" id="PTHR11783">
    <property type="entry name" value="SULFOTRANSFERASE SULT"/>
    <property type="match status" value="1"/>
</dbReference>
<evidence type="ECO:0000313" key="5">
    <source>
        <dbReference type="EMBL" id="CAB3253109.1"/>
    </source>
</evidence>
<reference evidence="6 7" key="1">
    <citation type="submission" date="2020-04" db="EMBL/GenBank/DDBJ databases">
        <authorList>
            <person name="Wallbank WR R."/>
            <person name="Pardo Diaz C."/>
            <person name="Kozak K."/>
            <person name="Martin S."/>
            <person name="Jiggins C."/>
            <person name="Moest M."/>
            <person name="Warren A I."/>
            <person name="Byers J.R.P. K."/>
            <person name="Montejo-Kovacevich G."/>
            <person name="Yen C E."/>
        </authorList>
    </citation>
    <scope>NUCLEOTIDE SEQUENCE [LARGE SCALE GENOMIC DNA]</scope>
</reference>
<sequence>MAPWLDLPYEITNVTAEEEKFIRKCLLGYTKQFVKCGKAGYVMPGAFRNHAEAIYNLQVRPDDIWVITFPRSGTTWMQELVWLVENNLDFKKAKSTPLYQRFPMLETTTQIPEIAFDLIKVNFMNLGNFQGLSKAARVPSWQSIDEAPSPRLIKTHLPLSLLPPNLLNTAKVVYVARDPRDVSVSYYYLHKMVGKTLLRANFTHFWEALRRDLMPYSPIVAHTNEAWCKRHHPNMHFMFYEDMIKDLPKEIRGVSDFLNKNYNDKEIKKLAEHLSFENLRKNKNVNNTTNTNGEGIQFVRKGEAGGWQAHFDEKQQLQAEEYLIDRLQGLDLRYPSFPLNEITRL</sequence>
<dbReference type="SUPFAM" id="SSF52540">
    <property type="entry name" value="P-loop containing nucleoside triphosphate hydrolases"/>
    <property type="match status" value="1"/>
</dbReference>
<organism evidence="4 6">
    <name type="scientific">Arctia plantaginis</name>
    <name type="common">Wood tiger moth</name>
    <name type="synonym">Phalaena plantaginis</name>
    <dbReference type="NCBI Taxonomy" id="874455"/>
    <lineage>
        <taxon>Eukaryota</taxon>
        <taxon>Metazoa</taxon>
        <taxon>Ecdysozoa</taxon>
        <taxon>Arthropoda</taxon>
        <taxon>Hexapoda</taxon>
        <taxon>Insecta</taxon>
        <taxon>Pterygota</taxon>
        <taxon>Neoptera</taxon>
        <taxon>Endopterygota</taxon>
        <taxon>Lepidoptera</taxon>
        <taxon>Glossata</taxon>
        <taxon>Ditrysia</taxon>
        <taxon>Noctuoidea</taxon>
        <taxon>Erebidae</taxon>
        <taxon>Arctiinae</taxon>
        <taxon>Arctia</taxon>
    </lineage>
</organism>
<dbReference type="EMBL" id="CADEBC010000551">
    <property type="protein sequence ID" value="CAB3251921.1"/>
    <property type="molecule type" value="Genomic_DNA"/>
</dbReference>